<keyword evidence="6 10" id="KW-0472">Membrane</keyword>
<keyword evidence="4 10" id="KW-1133">Transmembrane helix</keyword>
<evidence type="ECO:0000259" key="11">
    <source>
        <dbReference type="PROSITE" id="PS50262"/>
    </source>
</evidence>
<accession>A0AAD5PUT7</accession>
<name>A0AAD5PUT7_9CRUS</name>
<keyword evidence="9" id="KW-0807">Transducer</keyword>
<feature type="domain" description="G-protein coupled receptors family 1 profile" evidence="11">
    <location>
        <begin position="41"/>
        <end position="289"/>
    </location>
</feature>
<evidence type="ECO:0000256" key="8">
    <source>
        <dbReference type="ARBA" id="ARBA00023180"/>
    </source>
</evidence>
<dbReference type="PANTHER" id="PTHR24246">
    <property type="entry name" value="OLFACTORY RECEPTOR AND ADENOSINE RECEPTOR"/>
    <property type="match status" value="1"/>
</dbReference>
<evidence type="ECO:0000256" key="10">
    <source>
        <dbReference type="SAM" id="Phobius"/>
    </source>
</evidence>
<dbReference type="AlphaFoldDB" id="A0AAD5PUT7"/>
<evidence type="ECO:0000256" key="6">
    <source>
        <dbReference type="ARBA" id="ARBA00023136"/>
    </source>
</evidence>
<feature type="transmembrane region" description="Helical" evidence="10">
    <location>
        <begin position="25"/>
        <end position="51"/>
    </location>
</feature>
<dbReference type="EMBL" id="WJBH02000004">
    <property type="protein sequence ID" value="KAI9560102.1"/>
    <property type="molecule type" value="Genomic_DNA"/>
</dbReference>
<comment type="subcellular location">
    <subcellularLocation>
        <location evidence="1">Cell membrane</location>
        <topology evidence="1">Multi-pass membrane protein</topology>
    </subcellularLocation>
</comment>
<keyword evidence="8" id="KW-0325">Glycoprotein</keyword>
<sequence length="295" mass="33251">MSSIPFSSEIVFDGTNKTEPVTVLAFLPLAIISCVSVGAPLNLLIAVVLIVQRRLHNPRHISWLGVTFSNLFAQSVSVNELIVFYLMPEGKTACWIFSLLVGIPYASLLLNLLLGLIDRFIAITYPLWHKNKVSVKLIITGHCHKNEPHGKIIVFTLTVLVTICFIAQIVIYLKTKTYFLQHREGQCQSIVSLSQIERPQNVPEQATTKSPEFFVHVGSNAISKLEIEATWTLAQGVTSLAIISSPIFIVWLGAFYCSHVYDDCTAVTWMIPYFRELVLVHTVYNPIMYIWRMIE</sequence>
<gene>
    <name evidence="12" type="ORF">GHT06_014112</name>
</gene>
<evidence type="ECO:0000256" key="9">
    <source>
        <dbReference type="ARBA" id="ARBA00023224"/>
    </source>
</evidence>
<keyword evidence="13" id="KW-1185">Reference proteome</keyword>
<dbReference type="GO" id="GO:0004930">
    <property type="term" value="F:G protein-coupled receptor activity"/>
    <property type="evidence" value="ECO:0007669"/>
    <property type="project" value="UniProtKB-KW"/>
</dbReference>
<dbReference type="GO" id="GO:0001973">
    <property type="term" value="P:G protein-coupled adenosine receptor signaling pathway"/>
    <property type="evidence" value="ECO:0007669"/>
    <property type="project" value="TreeGrafter"/>
</dbReference>
<keyword evidence="5" id="KW-0297">G-protein coupled receptor</keyword>
<evidence type="ECO:0000256" key="1">
    <source>
        <dbReference type="ARBA" id="ARBA00004651"/>
    </source>
</evidence>
<dbReference type="InterPro" id="IPR017452">
    <property type="entry name" value="GPCR_Rhodpsn_7TM"/>
</dbReference>
<evidence type="ECO:0000256" key="2">
    <source>
        <dbReference type="ARBA" id="ARBA00022475"/>
    </source>
</evidence>
<dbReference type="GO" id="GO:0007189">
    <property type="term" value="P:adenylate cyclase-activating G protein-coupled receptor signaling pathway"/>
    <property type="evidence" value="ECO:0007669"/>
    <property type="project" value="TreeGrafter"/>
</dbReference>
<feature type="transmembrane region" description="Helical" evidence="10">
    <location>
        <begin position="273"/>
        <end position="291"/>
    </location>
</feature>
<reference evidence="12 13" key="1">
    <citation type="submission" date="2022-05" db="EMBL/GenBank/DDBJ databases">
        <title>A multi-omics perspective on studying reproductive biology in Daphnia sinensis.</title>
        <authorList>
            <person name="Jia J."/>
        </authorList>
    </citation>
    <scope>NUCLEOTIDE SEQUENCE [LARGE SCALE GENOMIC DNA]</scope>
    <source>
        <strain evidence="12 13">WSL</strain>
    </source>
</reference>
<comment type="caution">
    <text evidence="12">The sequence shown here is derived from an EMBL/GenBank/DDBJ whole genome shotgun (WGS) entry which is preliminary data.</text>
</comment>
<feature type="transmembrane region" description="Helical" evidence="10">
    <location>
        <begin position="152"/>
        <end position="173"/>
    </location>
</feature>
<dbReference type="GO" id="GO:0005886">
    <property type="term" value="C:plasma membrane"/>
    <property type="evidence" value="ECO:0007669"/>
    <property type="project" value="UniProtKB-SubCell"/>
</dbReference>
<dbReference type="Gene3D" id="1.20.1070.10">
    <property type="entry name" value="Rhodopsin 7-helix transmembrane proteins"/>
    <property type="match status" value="2"/>
</dbReference>
<evidence type="ECO:0000313" key="12">
    <source>
        <dbReference type="EMBL" id="KAI9560102.1"/>
    </source>
</evidence>
<evidence type="ECO:0000256" key="5">
    <source>
        <dbReference type="ARBA" id="ARBA00023040"/>
    </source>
</evidence>
<organism evidence="12 13">
    <name type="scientific">Daphnia sinensis</name>
    <dbReference type="NCBI Taxonomy" id="1820382"/>
    <lineage>
        <taxon>Eukaryota</taxon>
        <taxon>Metazoa</taxon>
        <taxon>Ecdysozoa</taxon>
        <taxon>Arthropoda</taxon>
        <taxon>Crustacea</taxon>
        <taxon>Branchiopoda</taxon>
        <taxon>Diplostraca</taxon>
        <taxon>Cladocera</taxon>
        <taxon>Anomopoda</taxon>
        <taxon>Daphniidae</taxon>
        <taxon>Daphnia</taxon>
        <taxon>Daphnia similis group</taxon>
    </lineage>
</organism>
<evidence type="ECO:0000313" key="13">
    <source>
        <dbReference type="Proteomes" id="UP000820818"/>
    </source>
</evidence>
<evidence type="ECO:0000256" key="7">
    <source>
        <dbReference type="ARBA" id="ARBA00023170"/>
    </source>
</evidence>
<keyword evidence="2" id="KW-1003">Cell membrane</keyword>
<dbReference type="Proteomes" id="UP000820818">
    <property type="component" value="Linkage Group LG4"/>
</dbReference>
<proteinExistence type="predicted"/>
<dbReference type="SUPFAM" id="SSF81321">
    <property type="entry name" value="Family A G protein-coupled receptor-like"/>
    <property type="match status" value="1"/>
</dbReference>
<feature type="transmembrane region" description="Helical" evidence="10">
    <location>
        <begin position="93"/>
        <end position="117"/>
    </location>
</feature>
<evidence type="ECO:0000256" key="3">
    <source>
        <dbReference type="ARBA" id="ARBA00022692"/>
    </source>
</evidence>
<dbReference type="PANTHER" id="PTHR24246:SF27">
    <property type="entry name" value="ADENOSINE RECEPTOR, ISOFORM A"/>
    <property type="match status" value="1"/>
</dbReference>
<keyword evidence="3 10" id="KW-0812">Transmembrane</keyword>
<protein>
    <recommendedName>
        <fullName evidence="11">G-protein coupled receptors family 1 profile domain-containing protein</fullName>
    </recommendedName>
</protein>
<feature type="transmembrane region" description="Helical" evidence="10">
    <location>
        <begin position="240"/>
        <end position="261"/>
    </location>
</feature>
<keyword evidence="7" id="KW-0675">Receptor</keyword>
<evidence type="ECO:0000256" key="4">
    <source>
        <dbReference type="ARBA" id="ARBA00022989"/>
    </source>
</evidence>
<dbReference type="PROSITE" id="PS50262">
    <property type="entry name" value="G_PROTEIN_RECEP_F1_2"/>
    <property type="match status" value="1"/>
</dbReference>